<keyword evidence="2" id="KW-1185">Reference proteome</keyword>
<sequence>MPGLESLCCPNDTETVITREADQQTAIGDGGCIAAGGCISPHSLYNFATVV</sequence>
<gene>
    <name evidence="1" type="ORF">OS493_039134</name>
</gene>
<accession>A0A9W9Y6U9</accession>
<proteinExistence type="predicted"/>
<organism evidence="1 2">
    <name type="scientific">Desmophyllum pertusum</name>
    <dbReference type="NCBI Taxonomy" id="174260"/>
    <lineage>
        <taxon>Eukaryota</taxon>
        <taxon>Metazoa</taxon>
        <taxon>Cnidaria</taxon>
        <taxon>Anthozoa</taxon>
        <taxon>Hexacorallia</taxon>
        <taxon>Scleractinia</taxon>
        <taxon>Caryophylliina</taxon>
        <taxon>Caryophylliidae</taxon>
        <taxon>Desmophyllum</taxon>
    </lineage>
</organism>
<dbReference type="EMBL" id="MU827933">
    <property type="protein sequence ID" value="KAJ7314867.1"/>
    <property type="molecule type" value="Genomic_DNA"/>
</dbReference>
<evidence type="ECO:0000313" key="1">
    <source>
        <dbReference type="EMBL" id="KAJ7314867.1"/>
    </source>
</evidence>
<evidence type="ECO:0000313" key="2">
    <source>
        <dbReference type="Proteomes" id="UP001163046"/>
    </source>
</evidence>
<protein>
    <submittedName>
        <fullName evidence="1">Uncharacterized protein</fullName>
    </submittedName>
</protein>
<dbReference type="AlphaFoldDB" id="A0A9W9Y6U9"/>
<name>A0A9W9Y6U9_9CNID</name>
<comment type="caution">
    <text evidence="1">The sequence shown here is derived from an EMBL/GenBank/DDBJ whole genome shotgun (WGS) entry which is preliminary data.</text>
</comment>
<reference evidence="1" key="1">
    <citation type="submission" date="2023-01" db="EMBL/GenBank/DDBJ databases">
        <title>Genome assembly of the deep-sea coral Lophelia pertusa.</title>
        <authorList>
            <person name="Herrera S."/>
            <person name="Cordes E."/>
        </authorList>
    </citation>
    <scope>NUCLEOTIDE SEQUENCE</scope>
    <source>
        <strain evidence="1">USNM1676648</strain>
        <tissue evidence="1">Polyp</tissue>
    </source>
</reference>
<dbReference type="Proteomes" id="UP001163046">
    <property type="component" value="Unassembled WGS sequence"/>
</dbReference>